<dbReference type="EMBL" id="HBEH01000953">
    <property type="protein sequence ID" value="CAD8344071.1"/>
    <property type="molecule type" value="Transcribed_RNA"/>
</dbReference>
<dbReference type="AlphaFoldDB" id="A0A7S0F7R9"/>
<evidence type="ECO:0000256" key="1">
    <source>
        <dbReference type="SAM" id="Phobius"/>
    </source>
</evidence>
<reference evidence="2" key="1">
    <citation type="submission" date="2021-01" db="EMBL/GenBank/DDBJ databases">
        <authorList>
            <person name="Corre E."/>
            <person name="Pelletier E."/>
            <person name="Niang G."/>
            <person name="Scheremetjew M."/>
            <person name="Finn R."/>
            <person name="Kale V."/>
            <person name="Holt S."/>
            <person name="Cochrane G."/>
            <person name="Meng A."/>
            <person name="Brown T."/>
            <person name="Cohen L."/>
        </authorList>
    </citation>
    <scope>NUCLEOTIDE SEQUENCE</scope>
    <source>
        <strain evidence="2">B593</strain>
    </source>
</reference>
<evidence type="ECO:0000313" key="2">
    <source>
        <dbReference type="EMBL" id="CAD8344071.1"/>
    </source>
</evidence>
<keyword evidence="1" id="KW-0472">Membrane</keyword>
<organism evidence="2">
    <name type="scientific">Pseudo-nitzschia arenysensis</name>
    <dbReference type="NCBI Taxonomy" id="697910"/>
    <lineage>
        <taxon>Eukaryota</taxon>
        <taxon>Sar</taxon>
        <taxon>Stramenopiles</taxon>
        <taxon>Ochrophyta</taxon>
        <taxon>Bacillariophyta</taxon>
        <taxon>Bacillariophyceae</taxon>
        <taxon>Bacillariophycidae</taxon>
        <taxon>Bacillariales</taxon>
        <taxon>Bacillariaceae</taxon>
        <taxon>Pseudo-nitzschia</taxon>
    </lineage>
</organism>
<proteinExistence type="predicted"/>
<feature type="transmembrane region" description="Helical" evidence="1">
    <location>
        <begin position="12"/>
        <end position="29"/>
    </location>
</feature>
<accession>A0A7S0F7R9</accession>
<keyword evidence="1" id="KW-1133">Transmembrane helix</keyword>
<name>A0A7S0F7R9_9STRA</name>
<gene>
    <name evidence="2" type="ORF">PARE0329_LOCUS706</name>
</gene>
<protein>
    <submittedName>
        <fullName evidence="2">Uncharacterized protein</fullName>
    </submittedName>
</protein>
<keyword evidence="1" id="KW-0812">Transmembrane</keyword>
<sequence>MGSPQSYKIWTAINLAVVLYSLVLYIDVVNAEDDRSQRKGALIEYLVYNLTTSLVFLAETSIEIYDLVSTKTPLENDNYVEGALALFFAYDAFELVLNWKNQKLDLDDTEMDALIGLFSYIFMTYESIKSYKKAVAAYEAVPDSAPTVDV</sequence>